<dbReference type="EMBL" id="AWFB01000021">
    <property type="protein sequence ID" value="RAN33404.1"/>
    <property type="molecule type" value="Genomic_DNA"/>
</dbReference>
<evidence type="ECO:0000256" key="6">
    <source>
        <dbReference type="ARBA" id="ARBA00025166"/>
    </source>
</evidence>
<evidence type="ECO:0000256" key="7">
    <source>
        <dbReference type="HAMAP-Rule" id="MF_00028"/>
    </source>
</evidence>
<dbReference type="UniPathway" id="UPA00148"/>
<dbReference type="GO" id="GO:0009236">
    <property type="term" value="P:cobalamin biosynthetic process"/>
    <property type="evidence" value="ECO:0007669"/>
    <property type="project" value="UniProtKB-UniRule"/>
</dbReference>
<dbReference type="Proteomes" id="UP000249123">
    <property type="component" value="Unassembled WGS sequence"/>
</dbReference>
<proteinExistence type="inferred from homology"/>
<keyword evidence="4 7" id="KW-0169">Cobalamin biosynthesis</keyword>
<dbReference type="NCBIfam" id="TIGR00313">
    <property type="entry name" value="cobQ"/>
    <property type="match status" value="1"/>
</dbReference>
<dbReference type="eggNOG" id="COG1492">
    <property type="taxonomic scope" value="Bacteria"/>
</dbReference>
<dbReference type="OrthoDB" id="9808302at2"/>
<dbReference type="GO" id="GO:0003824">
    <property type="term" value="F:catalytic activity"/>
    <property type="evidence" value="ECO:0007669"/>
    <property type="project" value="InterPro"/>
</dbReference>
<dbReference type="SUPFAM" id="SSF52317">
    <property type="entry name" value="Class I glutamine amidotransferase-like"/>
    <property type="match status" value="1"/>
</dbReference>
<dbReference type="STRING" id="1280941.HY2_13190"/>
<dbReference type="PANTHER" id="PTHR21343:SF1">
    <property type="entry name" value="COBYRIC ACID SYNTHASE"/>
    <property type="match status" value="1"/>
</dbReference>
<keyword evidence="11" id="KW-1185">Reference proteome</keyword>
<evidence type="ECO:0000256" key="2">
    <source>
        <dbReference type="ARBA" id="ARBA00006205"/>
    </source>
</evidence>
<dbReference type="Pfam" id="PF07685">
    <property type="entry name" value="GATase_3"/>
    <property type="match status" value="1"/>
</dbReference>
<evidence type="ECO:0000256" key="5">
    <source>
        <dbReference type="ARBA" id="ARBA00022962"/>
    </source>
</evidence>
<comment type="similarity">
    <text evidence="2 7">Belongs to the CobB/CobQ family. CobQ subfamily.</text>
</comment>
<evidence type="ECO:0000256" key="4">
    <source>
        <dbReference type="ARBA" id="ARBA00022573"/>
    </source>
</evidence>
<feature type="active site" description="Nucleophile" evidence="7">
    <location>
        <position position="334"/>
    </location>
</feature>
<feature type="domain" description="CobB/CobQ-like glutamine amidotransferase" evidence="9">
    <location>
        <begin position="254"/>
        <end position="438"/>
    </location>
</feature>
<comment type="function">
    <text evidence="6 7">Catalyzes amidations at positions B, D, E, and G on adenosylcobyrinic A,C-diamide. NH(2) groups are provided by glutamine, and one molecule of ATP is hydrogenolyzed for each amidation.</text>
</comment>
<dbReference type="CDD" id="cd05389">
    <property type="entry name" value="CobQ_N"/>
    <property type="match status" value="1"/>
</dbReference>
<dbReference type="SUPFAM" id="SSF52540">
    <property type="entry name" value="P-loop containing nucleoside triphosphate hydrolases"/>
    <property type="match status" value="1"/>
</dbReference>
<dbReference type="PANTHER" id="PTHR21343">
    <property type="entry name" value="DETHIOBIOTIN SYNTHETASE"/>
    <property type="match status" value="1"/>
</dbReference>
<name>A0A062U2M8_9PROT</name>
<dbReference type="CDD" id="cd01750">
    <property type="entry name" value="GATase1_CobQ"/>
    <property type="match status" value="1"/>
</dbReference>
<evidence type="ECO:0000256" key="3">
    <source>
        <dbReference type="ARBA" id="ARBA00019833"/>
    </source>
</evidence>
<comment type="caution">
    <text evidence="10">The sequence shown here is derived from an EMBL/GenBank/DDBJ whole genome shotgun (WGS) entry which is preliminary data.</text>
</comment>
<dbReference type="InterPro" id="IPR004459">
    <property type="entry name" value="CobQ_synth"/>
</dbReference>
<dbReference type="AlphaFoldDB" id="A0A062U2M8"/>
<dbReference type="InterPro" id="IPR033949">
    <property type="entry name" value="CobQ_GATase1"/>
</dbReference>
<protein>
    <recommendedName>
        <fullName evidence="3 7">Cobyric acid synthase</fullName>
    </recommendedName>
</protein>
<gene>
    <name evidence="7" type="primary">cobQ</name>
    <name evidence="10" type="ORF">HY3_13260</name>
</gene>
<organism evidence="10 11">
    <name type="scientific">Hyphomonas pacifica</name>
    <dbReference type="NCBI Taxonomy" id="1280941"/>
    <lineage>
        <taxon>Bacteria</taxon>
        <taxon>Pseudomonadati</taxon>
        <taxon>Pseudomonadota</taxon>
        <taxon>Alphaproteobacteria</taxon>
        <taxon>Hyphomonadales</taxon>
        <taxon>Hyphomonadaceae</taxon>
        <taxon>Hyphomonas</taxon>
    </lineage>
</organism>
<dbReference type="NCBIfam" id="NF001989">
    <property type="entry name" value="PRK00784.1"/>
    <property type="match status" value="1"/>
</dbReference>
<dbReference type="RefSeq" id="WP_034826497.1">
    <property type="nucleotide sequence ID" value="NZ_AWFA01000021.1"/>
</dbReference>
<dbReference type="Pfam" id="PF01656">
    <property type="entry name" value="CbiA"/>
    <property type="match status" value="1"/>
</dbReference>
<accession>A0A062U2M8</accession>
<reference evidence="10 11" key="1">
    <citation type="submission" date="2013-04" db="EMBL/GenBank/DDBJ databases">
        <title>Hyphomonas sp. T24B3 Genome Sequencing.</title>
        <authorList>
            <person name="Lai Q."/>
            <person name="Shao Z."/>
        </authorList>
    </citation>
    <scope>NUCLEOTIDE SEQUENCE [LARGE SCALE GENOMIC DNA]</scope>
    <source>
        <strain evidence="10 11">T24B3</strain>
    </source>
</reference>
<evidence type="ECO:0000259" key="8">
    <source>
        <dbReference type="Pfam" id="PF01656"/>
    </source>
</evidence>
<evidence type="ECO:0000256" key="1">
    <source>
        <dbReference type="ARBA" id="ARBA00004953"/>
    </source>
</evidence>
<sequence length="495" mass="52703">MTARVLMFQGTGSDVGKSVLTAAFCRIARRRGLSVAPFKPQNMSNNATACPDGGEIGRAQALQALAAGLDPHVDFNPVLLKPETDRTAQIVVHGKAATAMDAAKYMAHRSKLMTHVMQSFKRLAAKHDLILIEGAGSPAEINLRDRDIANMGFAQKAGVPVCLIGDIEKGGVIASIVGTQTVIAPEDAAMIRGFLVNKFRGDPRLFDDGVKSIEQRTNWPCLGVIPWLSASARLPAEDAVVLDRSGRASHGGLKVAAPMLSRMANFDDADPLKMEPGIEFRWVPPGRSIPRDTDVIILFGTKSTLGDLAFLRAQGWDYDIIAHARTGGRILGICGGYQMLGRQIIDVTGADGHVGQAPGLGLLDVETQMSADKQVQVRNGTCALTSCAVSGYEIHIGKTAGPDTGRPMFSLKGHPEGARSANGLIEGTYLHGVFTQDEFRRSWMDRIGATAETNLFYGAEVDRALDALADEVSAAVDIDALFGLAEAPGWHPSGA</sequence>
<evidence type="ECO:0000313" key="11">
    <source>
        <dbReference type="Proteomes" id="UP000249123"/>
    </source>
</evidence>
<dbReference type="InterPro" id="IPR029062">
    <property type="entry name" value="Class_I_gatase-like"/>
</dbReference>
<dbReference type="HAMAP" id="MF_00028">
    <property type="entry name" value="CobQ"/>
    <property type="match status" value="1"/>
</dbReference>
<evidence type="ECO:0000259" key="9">
    <source>
        <dbReference type="Pfam" id="PF07685"/>
    </source>
</evidence>
<feature type="domain" description="CobQ/CobB/MinD/ParA nucleotide binding" evidence="8">
    <location>
        <begin position="6"/>
        <end position="238"/>
    </location>
</feature>
<evidence type="ECO:0000313" key="10">
    <source>
        <dbReference type="EMBL" id="RAN33404.1"/>
    </source>
</evidence>
<dbReference type="PROSITE" id="PS51274">
    <property type="entry name" value="GATASE_COBBQ"/>
    <property type="match status" value="1"/>
</dbReference>
<dbReference type="InterPro" id="IPR027417">
    <property type="entry name" value="P-loop_NTPase"/>
</dbReference>
<comment type="pathway">
    <text evidence="1 7">Cofactor biosynthesis; adenosylcobalamin biosynthesis.</text>
</comment>
<feature type="active site" evidence="7">
    <location>
        <position position="431"/>
    </location>
</feature>
<dbReference type="Gene3D" id="3.40.50.300">
    <property type="entry name" value="P-loop containing nucleotide triphosphate hydrolases"/>
    <property type="match status" value="1"/>
</dbReference>
<dbReference type="InterPro" id="IPR002586">
    <property type="entry name" value="CobQ/CobB/MinD/ParA_Nub-bd_dom"/>
</dbReference>
<dbReference type="InterPro" id="IPR011698">
    <property type="entry name" value="GATase_3"/>
</dbReference>
<dbReference type="Gene3D" id="3.40.50.880">
    <property type="match status" value="1"/>
</dbReference>
<keyword evidence="5 7" id="KW-0315">Glutamine amidotransferase</keyword>
<dbReference type="GO" id="GO:0015420">
    <property type="term" value="F:ABC-type vitamin B12 transporter activity"/>
    <property type="evidence" value="ECO:0007669"/>
    <property type="project" value="UniProtKB-UniRule"/>
</dbReference>
<dbReference type="InterPro" id="IPR047045">
    <property type="entry name" value="CobQ_N"/>
</dbReference>